<keyword evidence="11" id="KW-0175">Coiled coil</keyword>
<dbReference type="GO" id="GO:0004521">
    <property type="term" value="F:RNA endonuclease activity"/>
    <property type="evidence" value="ECO:0007669"/>
    <property type="project" value="UniProtKB-UniRule"/>
</dbReference>
<evidence type="ECO:0000256" key="5">
    <source>
        <dbReference type="ARBA" id="ARBA00022801"/>
    </source>
</evidence>
<comment type="caution">
    <text evidence="13">The sequence shown here is derived from an EMBL/GenBank/DDBJ whole genome shotgun (WGS) entry which is preliminary data.</text>
</comment>
<dbReference type="Pfam" id="PF01966">
    <property type="entry name" value="HD"/>
    <property type="match status" value="1"/>
</dbReference>
<evidence type="ECO:0000256" key="7">
    <source>
        <dbReference type="ARBA" id="ARBA00022989"/>
    </source>
</evidence>
<keyword evidence="4 9" id="KW-0255">Endonuclease</keyword>
<dbReference type="Pfam" id="PF00013">
    <property type="entry name" value="KH_1"/>
    <property type="match status" value="1"/>
</dbReference>
<dbReference type="FunFam" id="1.10.3210.10:FF:000022">
    <property type="entry name" value="Ribonuclease Y"/>
    <property type="match status" value="1"/>
</dbReference>
<dbReference type="InterPro" id="IPR006675">
    <property type="entry name" value="HDIG_dom"/>
</dbReference>
<dbReference type="InterPro" id="IPR004088">
    <property type="entry name" value="KH_dom_type_1"/>
</dbReference>
<keyword evidence="6 9" id="KW-0694">RNA-binding</keyword>
<feature type="transmembrane region" description="Helical" evidence="9">
    <location>
        <begin position="6"/>
        <end position="24"/>
    </location>
</feature>
<evidence type="ECO:0000256" key="10">
    <source>
        <dbReference type="NCBIfam" id="TIGR03319"/>
    </source>
</evidence>
<dbReference type="GO" id="GO:0006402">
    <property type="term" value="P:mRNA catabolic process"/>
    <property type="evidence" value="ECO:0007669"/>
    <property type="project" value="UniProtKB-UniRule"/>
</dbReference>
<dbReference type="CDD" id="cd00077">
    <property type="entry name" value="HDc"/>
    <property type="match status" value="1"/>
</dbReference>
<dbReference type="InterPro" id="IPR036612">
    <property type="entry name" value="KH_dom_type_1_sf"/>
</dbReference>
<feature type="domain" description="HD" evidence="12">
    <location>
        <begin position="336"/>
        <end position="429"/>
    </location>
</feature>
<dbReference type="InterPro" id="IPR022711">
    <property type="entry name" value="RNase_Y_N"/>
</dbReference>
<organism evidence="13 14">
    <name type="scientific">Mailhella massiliensis</name>
    <dbReference type="NCBI Taxonomy" id="1903261"/>
    <lineage>
        <taxon>Bacteria</taxon>
        <taxon>Pseudomonadati</taxon>
        <taxon>Thermodesulfobacteriota</taxon>
        <taxon>Desulfovibrionia</taxon>
        <taxon>Desulfovibrionales</taxon>
        <taxon>Desulfovibrionaceae</taxon>
        <taxon>Mailhella</taxon>
    </lineage>
</organism>
<evidence type="ECO:0000313" key="13">
    <source>
        <dbReference type="EMBL" id="HJD97087.1"/>
    </source>
</evidence>
<dbReference type="InterPro" id="IPR003607">
    <property type="entry name" value="HD/PDEase_dom"/>
</dbReference>
<dbReference type="NCBIfam" id="TIGR03319">
    <property type="entry name" value="RNase_Y"/>
    <property type="match status" value="1"/>
</dbReference>
<accession>A0A921AWG8</accession>
<keyword evidence="1 9" id="KW-1003">Cell membrane</keyword>
<dbReference type="Gene3D" id="3.30.1370.10">
    <property type="entry name" value="K Homology domain, type 1"/>
    <property type="match status" value="1"/>
</dbReference>
<evidence type="ECO:0000256" key="2">
    <source>
        <dbReference type="ARBA" id="ARBA00022692"/>
    </source>
</evidence>
<dbReference type="Gene3D" id="1.10.3210.10">
    <property type="entry name" value="Hypothetical protein af1432"/>
    <property type="match status" value="1"/>
</dbReference>
<evidence type="ECO:0000256" key="9">
    <source>
        <dbReference type="HAMAP-Rule" id="MF_00335"/>
    </source>
</evidence>
<keyword evidence="7 9" id="KW-1133">Transmembrane helix</keyword>
<keyword evidence="3 9" id="KW-0540">Nuclease</keyword>
<dbReference type="HAMAP" id="MF_00335">
    <property type="entry name" value="RNase_Y"/>
    <property type="match status" value="1"/>
</dbReference>
<dbReference type="RefSeq" id="WP_304121933.1">
    <property type="nucleotide sequence ID" value="NZ_DYZA01000104.1"/>
</dbReference>
<dbReference type="AlphaFoldDB" id="A0A921AWG8"/>
<dbReference type="GO" id="GO:0005886">
    <property type="term" value="C:plasma membrane"/>
    <property type="evidence" value="ECO:0007669"/>
    <property type="project" value="UniProtKB-SubCell"/>
</dbReference>
<protein>
    <recommendedName>
        <fullName evidence="9 10">Ribonuclease Y</fullName>
        <shortName evidence="9">RNase Y</shortName>
        <ecNumber evidence="9 10">3.1.-.-</ecNumber>
    </recommendedName>
</protein>
<dbReference type="Proteomes" id="UP000698963">
    <property type="component" value="Unassembled WGS sequence"/>
</dbReference>
<evidence type="ECO:0000256" key="8">
    <source>
        <dbReference type="ARBA" id="ARBA00023136"/>
    </source>
</evidence>
<dbReference type="SUPFAM" id="SSF109604">
    <property type="entry name" value="HD-domain/PDEase-like"/>
    <property type="match status" value="1"/>
</dbReference>
<proteinExistence type="inferred from homology"/>
<dbReference type="InterPro" id="IPR004087">
    <property type="entry name" value="KH_dom"/>
</dbReference>
<dbReference type="PROSITE" id="PS51831">
    <property type="entry name" value="HD"/>
    <property type="match status" value="1"/>
</dbReference>
<evidence type="ECO:0000256" key="1">
    <source>
        <dbReference type="ARBA" id="ARBA00022475"/>
    </source>
</evidence>
<keyword evidence="5 9" id="KW-0378">Hydrolase</keyword>
<sequence length="520" mass="58332">MDDIIYYAFALVSLVAGALLGVFIQRHVTSKRIGEANELAQRIVEEARKEAQAQKKEILLQGQNEIFSQKHAFEAECKDQERALKSREKKLQDISDRMEEKMERITQKEHDILAQEKEQTQRERVLAEKELQVEATLDEQERRLQEVSGLTAEEAKARLFEEIESRTRHEAAKMMRVIETEAKETADRKAKEILACAIQRYAGDYVGEQTVTAVTLPSEDMKGRIIGREGRNIRALEAATGVDLIIDDTPETVILSAYSPIRRQVARMALERLIQDGRIHPARIEDIVHKCEQELEVQIREVGEQATFDAGVHGINPDIIRLLGQLKYRTSFTQNVLQHSLEVSALCGMMAAELGMDIKRAKRAGLLHDIGKAVDHEVEGSHALIGADIAKKYGEGKDIVHAIAAHHEDVHPETALAVLVQAADSLSGARPGARKELLENYVKRLEDLENIADSFEGVAKSYAIQAGRELRVIVNSDNVDDDSTYLLCKDISAKIEENLTYPGQIRVTVIRERRAVGFAK</sequence>
<evidence type="ECO:0000256" key="4">
    <source>
        <dbReference type="ARBA" id="ARBA00022759"/>
    </source>
</evidence>
<dbReference type="InterPro" id="IPR017705">
    <property type="entry name" value="Ribonuclease_Y"/>
</dbReference>
<name>A0A921AWG8_9BACT</name>
<comment type="subcellular location">
    <subcellularLocation>
        <location evidence="9">Cell membrane</location>
        <topology evidence="9">Single-pass membrane protein</topology>
    </subcellularLocation>
</comment>
<keyword evidence="8 9" id="KW-0472">Membrane</keyword>
<dbReference type="EMBL" id="DYZA01000104">
    <property type="protein sequence ID" value="HJD97087.1"/>
    <property type="molecule type" value="Genomic_DNA"/>
</dbReference>
<dbReference type="PROSITE" id="PS50084">
    <property type="entry name" value="KH_TYPE_1"/>
    <property type="match status" value="1"/>
</dbReference>
<evidence type="ECO:0000256" key="6">
    <source>
        <dbReference type="ARBA" id="ARBA00022884"/>
    </source>
</evidence>
<dbReference type="PANTHER" id="PTHR12826">
    <property type="entry name" value="RIBONUCLEASE Y"/>
    <property type="match status" value="1"/>
</dbReference>
<dbReference type="SMART" id="SM00471">
    <property type="entry name" value="HDc"/>
    <property type="match status" value="1"/>
</dbReference>
<dbReference type="NCBIfam" id="TIGR00277">
    <property type="entry name" value="HDIG"/>
    <property type="match status" value="1"/>
</dbReference>
<reference evidence="13" key="1">
    <citation type="journal article" date="2021" name="PeerJ">
        <title>Extensive microbial diversity within the chicken gut microbiome revealed by metagenomics and culture.</title>
        <authorList>
            <person name="Gilroy R."/>
            <person name="Ravi A."/>
            <person name="Getino M."/>
            <person name="Pursley I."/>
            <person name="Horton D.L."/>
            <person name="Alikhan N.F."/>
            <person name="Baker D."/>
            <person name="Gharbi K."/>
            <person name="Hall N."/>
            <person name="Watson M."/>
            <person name="Adriaenssens E.M."/>
            <person name="Foster-Nyarko E."/>
            <person name="Jarju S."/>
            <person name="Secka A."/>
            <person name="Antonio M."/>
            <person name="Oren A."/>
            <person name="Chaudhuri R.R."/>
            <person name="La Ragione R."/>
            <person name="Hildebrand F."/>
            <person name="Pallen M.J."/>
        </authorList>
    </citation>
    <scope>NUCLEOTIDE SEQUENCE</scope>
    <source>
        <strain evidence="13">ChiGjej2B2-19336</strain>
    </source>
</reference>
<dbReference type="GO" id="GO:0016787">
    <property type="term" value="F:hydrolase activity"/>
    <property type="evidence" value="ECO:0007669"/>
    <property type="project" value="UniProtKB-KW"/>
</dbReference>
<keyword evidence="2 9" id="KW-0812">Transmembrane</keyword>
<evidence type="ECO:0000259" key="12">
    <source>
        <dbReference type="PROSITE" id="PS51831"/>
    </source>
</evidence>
<comment type="similarity">
    <text evidence="9">Belongs to the RNase Y family.</text>
</comment>
<comment type="function">
    <text evidence="9">Endoribonuclease that initiates mRNA decay.</text>
</comment>
<dbReference type="InterPro" id="IPR028987">
    <property type="entry name" value="ATP_synth_B-like_membr_sf"/>
</dbReference>
<reference evidence="13" key="2">
    <citation type="submission" date="2021-09" db="EMBL/GenBank/DDBJ databases">
        <authorList>
            <person name="Gilroy R."/>
        </authorList>
    </citation>
    <scope>NUCLEOTIDE SEQUENCE</scope>
    <source>
        <strain evidence="13">ChiGjej2B2-19336</strain>
    </source>
</reference>
<dbReference type="SUPFAM" id="SSF54791">
    <property type="entry name" value="Eukaryotic type KH-domain (KH-domain type I)"/>
    <property type="match status" value="1"/>
</dbReference>
<dbReference type="CDD" id="cd22431">
    <property type="entry name" value="KH-I_RNaseY"/>
    <property type="match status" value="1"/>
</dbReference>
<evidence type="ECO:0000256" key="11">
    <source>
        <dbReference type="SAM" id="Coils"/>
    </source>
</evidence>
<gene>
    <name evidence="9 13" type="primary">rny</name>
    <name evidence="13" type="ORF">K8W16_05530</name>
</gene>
<dbReference type="GO" id="GO:0003723">
    <property type="term" value="F:RNA binding"/>
    <property type="evidence" value="ECO:0007669"/>
    <property type="project" value="UniProtKB-UniRule"/>
</dbReference>
<dbReference type="SUPFAM" id="SSF81573">
    <property type="entry name" value="F1F0 ATP synthase subunit B, membrane domain"/>
    <property type="match status" value="1"/>
</dbReference>
<dbReference type="Pfam" id="PF12072">
    <property type="entry name" value="RNase_Y_N"/>
    <property type="match status" value="1"/>
</dbReference>
<dbReference type="SMART" id="SM00322">
    <property type="entry name" value="KH"/>
    <property type="match status" value="1"/>
</dbReference>
<dbReference type="InterPro" id="IPR006674">
    <property type="entry name" value="HD_domain"/>
</dbReference>
<evidence type="ECO:0000313" key="14">
    <source>
        <dbReference type="Proteomes" id="UP000698963"/>
    </source>
</evidence>
<dbReference type="PANTHER" id="PTHR12826:SF15">
    <property type="entry name" value="RIBONUCLEASE Y"/>
    <property type="match status" value="1"/>
</dbReference>
<evidence type="ECO:0000256" key="3">
    <source>
        <dbReference type="ARBA" id="ARBA00022722"/>
    </source>
</evidence>
<dbReference type="EC" id="3.1.-.-" evidence="9 10"/>
<feature type="coiled-coil region" evidence="11">
    <location>
        <begin position="36"/>
        <end position="130"/>
    </location>
</feature>